<dbReference type="InterPro" id="IPR036705">
    <property type="entry name" value="Ribosyl_crysJ1_sf"/>
</dbReference>
<dbReference type="PANTHER" id="PTHR16222:SF24">
    <property type="entry name" value="ADP-RIBOSYLHYDROLASE ARH3"/>
    <property type="match status" value="1"/>
</dbReference>
<feature type="binding site" evidence="3">
    <location>
        <position position="245"/>
    </location>
    <ligand>
        <name>Mg(2+)</name>
        <dbReference type="ChEBI" id="CHEBI:18420"/>
        <label>1</label>
    </ligand>
</feature>
<dbReference type="InterPro" id="IPR050792">
    <property type="entry name" value="ADP-ribosylglycohydrolase"/>
</dbReference>
<gene>
    <name evidence="4" type="ORF">B2K_33220</name>
</gene>
<dbReference type="GO" id="GO:0016787">
    <property type="term" value="F:hydrolase activity"/>
    <property type="evidence" value="ECO:0007669"/>
    <property type="project" value="UniProtKB-KW"/>
</dbReference>
<dbReference type="GO" id="GO:0046872">
    <property type="term" value="F:metal ion binding"/>
    <property type="evidence" value="ECO:0007669"/>
    <property type="project" value="UniProtKB-KW"/>
</dbReference>
<feature type="binding site" evidence="3">
    <location>
        <position position="60"/>
    </location>
    <ligand>
        <name>Mg(2+)</name>
        <dbReference type="ChEBI" id="CHEBI:18420"/>
        <label>1</label>
    </ligand>
</feature>
<evidence type="ECO:0000256" key="2">
    <source>
        <dbReference type="ARBA" id="ARBA00022801"/>
    </source>
</evidence>
<name>I0BT13_9BACL</name>
<comment type="cofactor">
    <cofactor evidence="3">
        <name>Mg(2+)</name>
        <dbReference type="ChEBI" id="CHEBI:18420"/>
    </cofactor>
    <text evidence="3">Binds 2 magnesium ions per subunit.</text>
</comment>
<dbReference type="SUPFAM" id="SSF101478">
    <property type="entry name" value="ADP-ribosylglycohydrolase"/>
    <property type="match status" value="1"/>
</dbReference>
<dbReference type="Pfam" id="PF03747">
    <property type="entry name" value="ADP_ribosyl_GH"/>
    <property type="match status" value="1"/>
</dbReference>
<evidence type="ECO:0000256" key="1">
    <source>
        <dbReference type="ARBA" id="ARBA00010702"/>
    </source>
</evidence>
<keyword evidence="2 4" id="KW-0378">Hydrolase</keyword>
<sequence>MQMNIMDRIRGGLYGTAVGDALGGTTEFMTRAEIRKKYGRLTEMIGGGVWDLEPGEVTDDTMMSLCVAEGILASPEDPMGAIGERFLDWYRSDPKDIGNIIRRALQRYEGDWFEASFVTNRDLGGFSAGNGSLMRCLPAALIYTDRERMETVTRMQSKMTHWDERCSEACVMYNRMAYRLLQGEELGHVLASETAGTPYAEALGGEPDCGPTGYVVDTFRWVLYILNTTQSFAETVQEAANLGGDTDTIGAIAGGLAGVHYGYGSIPEAYAGKILVKERLDELAERVAAYRREAGDR</sequence>
<evidence type="ECO:0000313" key="4">
    <source>
        <dbReference type="EMBL" id="AFH65510.1"/>
    </source>
</evidence>
<proteinExistence type="inferred from homology"/>
<dbReference type="Proteomes" id="UP000007392">
    <property type="component" value="Chromosome"/>
</dbReference>
<protein>
    <submittedName>
        <fullName evidence="4">ADP-ribosyl-(Dinitrogen reductase) hydrolase</fullName>
    </submittedName>
</protein>
<organism evidence="4 5">
    <name type="scientific">Paenibacillus mucilaginosus K02</name>
    <dbReference type="NCBI Taxonomy" id="997761"/>
    <lineage>
        <taxon>Bacteria</taxon>
        <taxon>Bacillati</taxon>
        <taxon>Bacillota</taxon>
        <taxon>Bacilli</taxon>
        <taxon>Bacillales</taxon>
        <taxon>Paenibacillaceae</taxon>
        <taxon>Paenibacillus</taxon>
    </lineage>
</organism>
<dbReference type="HOGENOM" id="CLU_024566_8_0_9"/>
<accession>I0BT13</accession>
<reference evidence="4 5" key="1">
    <citation type="submission" date="2013-06" db="EMBL/GenBank/DDBJ databases">
        <title>Complete genome sequence of Paenibacillus mucilaginosus K02.</title>
        <authorList>
            <person name="Xiao B."/>
            <person name="Sun L."/>
            <person name="Xiao L."/>
            <person name="Lian B."/>
        </authorList>
    </citation>
    <scope>NUCLEOTIDE SEQUENCE [LARGE SCALE GENOMIC DNA]</scope>
    <source>
        <strain evidence="4 5">K02</strain>
    </source>
</reference>
<feature type="binding site" evidence="3">
    <location>
        <position position="247"/>
    </location>
    <ligand>
        <name>Mg(2+)</name>
        <dbReference type="ChEBI" id="CHEBI:18420"/>
        <label>1</label>
    </ligand>
</feature>
<keyword evidence="3" id="KW-0479">Metal-binding</keyword>
<dbReference type="KEGG" id="pmw:B2K_33220"/>
<dbReference type="AlphaFoldDB" id="I0BT13"/>
<dbReference type="EMBL" id="CP003422">
    <property type="protein sequence ID" value="AFH65510.1"/>
    <property type="molecule type" value="Genomic_DNA"/>
</dbReference>
<dbReference type="PATRIC" id="fig|997761.3.peg.6677"/>
<dbReference type="Gene3D" id="1.10.4080.10">
    <property type="entry name" value="ADP-ribosylation/Crystallin J1"/>
    <property type="match status" value="1"/>
</dbReference>
<feature type="binding site" evidence="3">
    <location>
        <position position="58"/>
    </location>
    <ligand>
        <name>Mg(2+)</name>
        <dbReference type="ChEBI" id="CHEBI:18420"/>
        <label>1</label>
    </ligand>
</feature>
<feature type="binding site" evidence="3">
    <location>
        <position position="59"/>
    </location>
    <ligand>
        <name>Mg(2+)</name>
        <dbReference type="ChEBI" id="CHEBI:18420"/>
        <label>1</label>
    </ligand>
</feature>
<evidence type="ECO:0000313" key="5">
    <source>
        <dbReference type="Proteomes" id="UP000007392"/>
    </source>
</evidence>
<dbReference type="InterPro" id="IPR005502">
    <property type="entry name" value="Ribosyl_crysJ1"/>
</dbReference>
<feature type="binding site" evidence="3">
    <location>
        <position position="248"/>
    </location>
    <ligand>
        <name>Mg(2+)</name>
        <dbReference type="ChEBI" id="CHEBI:18420"/>
        <label>1</label>
    </ligand>
</feature>
<dbReference type="PANTHER" id="PTHR16222">
    <property type="entry name" value="ADP-RIBOSYLGLYCOHYDROLASE"/>
    <property type="match status" value="1"/>
</dbReference>
<comment type="similarity">
    <text evidence="1">Belongs to the ADP-ribosylglycohydrolase family.</text>
</comment>
<evidence type="ECO:0000256" key="3">
    <source>
        <dbReference type="PIRSR" id="PIRSR605502-1"/>
    </source>
</evidence>
<keyword evidence="3" id="KW-0460">Magnesium</keyword>